<feature type="region of interest" description="Disordered" evidence="1">
    <location>
        <begin position="1"/>
        <end position="51"/>
    </location>
</feature>
<name>A0A3R7NEN6_TRYRA</name>
<organism evidence="2 3">
    <name type="scientific">Trypanosoma rangeli</name>
    <dbReference type="NCBI Taxonomy" id="5698"/>
    <lineage>
        <taxon>Eukaryota</taxon>
        <taxon>Discoba</taxon>
        <taxon>Euglenozoa</taxon>
        <taxon>Kinetoplastea</taxon>
        <taxon>Metakinetoplastina</taxon>
        <taxon>Trypanosomatida</taxon>
        <taxon>Trypanosomatidae</taxon>
        <taxon>Trypanosoma</taxon>
        <taxon>Herpetosoma</taxon>
    </lineage>
</organism>
<evidence type="ECO:0000256" key="1">
    <source>
        <dbReference type="SAM" id="MobiDB-lite"/>
    </source>
</evidence>
<keyword evidence="3" id="KW-1185">Reference proteome</keyword>
<evidence type="ECO:0000313" key="2">
    <source>
        <dbReference type="EMBL" id="RNF05376.1"/>
    </source>
</evidence>
<sequence>MLGVSSHTPSLLSMPHVPQEPRRFTQLDPTSRKANNVERRARPSKRSLGSASLPVQGCILTHFAPRLSGLRCVRPAPAASQMVAAGGRVCRDAEGRTLDDDG</sequence>
<dbReference type="RefSeq" id="XP_029238653.1">
    <property type="nucleotide sequence ID" value="XM_029381498.1"/>
</dbReference>
<evidence type="ECO:0000313" key="3">
    <source>
        <dbReference type="Proteomes" id="UP000283634"/>
    </source>
</evidence>
<proteinExistence type="predicted"/>
<reference evidence="2 3" key="1">
    <citation type="journal article" date="2018" name="BMC Genomics">
        <title>Genomic comparison of Trypanosoma conorhini and Trypanosoma rangeli to Trypanosoma cruzi strains of high and low virulence.</title>
        <authorList>
            <person name="Bradwell K.R."/>
            <person name="Koparde V.N."/>
            <person name="Matveyev A.V."/>
            <person name="Serrano M.G."/>
            <person name="Alves J.M."/>
            <person name="Parikh H."/>
            <person name="Huang B."/>
            <person name="Lee V."/>
            <person name="Espinosa-Alvarez O."/>
            <person name="Ortiz P.A."/>
            <person name="Costa-Martins A.G."/>
            <person name="Teixeira M.M."/>
            <person name="Buck G.A."/>
        </authorList>
    </citation>
    <scope>NUCLEOTIDE SEQUENCE [LARGE SCALE GENOMIC DNA]</scope>
    <source>
        <strain evidence="2 3">AM80</strain>
    </source>
</reference>
<protein>
    <submittedName>
        <fullName evidence="2">Uncharacterized protein</fullName>
    </submittedName>
</protein>
<dbReference type="Proteomes" id="UP000283634">
    <property type="component" value="Unassembled WGS sequence"/>
</dbReference>
<dbReference type="GeneID" id="40328508"/>
<dbReference type="EMBL" id="MKGL01000136">
    <property type="protein sequence ID" value="RNF05376.1"/>
    <property type="molecule type" value="Genomic_DNA"/>
</dbReference>
<comment type="caution">
    <text evidence="2">The sequence shown here is derived from an EMBL/GenBank/DDBJ whole genome shotgun (WGS) entry which is preliminary data.</text>
</comment>
<dbReference type="AlphaFoldDB" id="A0A3R7NEN6"/>
<gene>
    <name evidence="2" type="ORF">TraAM80_04575</name>
</gene>
<feature type="compositionally biased region" description="Polar residues" evidence="1">
    <location>
        <begin position="1"/>
        <end position="11"/>
    </location>
</feature>
<accession>A0A3R7NEN6</accession>